<dbReference type="EMBL" id="LR796350">
    <property type="protein sequence ID" value="CAB4139536.1"/>
    <property type="molecule type" value="Genomic_DNA"/>
</dbReference>
<feature type="domain" description="Helix-turn-helix" evidence="1">
    <location>
        <begin position="16"/>
        <end position="58"/>
    </location>
</feature>
<evidence type="ECO:0000259" key="1">
    <source>
        <dbReference type="Pfam" id="PF12728"/>
    </source>
</evidence>
<name>A0A6J5M379_9CAUD</name>
<evidence type="ECO:0000313" key="2">
    <source>
        <dbReference type="EMBL" id="CAB4139536.1"/>
    </source>
</evidence>
<dbReference type="InterPro" id="IPR041657">
    <property type="entry name" value="HTH_17"/>
</dbReference>
<reference evidence="2" key="1">
    <citation type="submission" date="2020-04" db="EMBL/GenBank/DDBJ databases">
        <authorList>
            <person name="Chiriac C."/>
            <person name="Salcher M."/>
            <person name="Ghai R."/>
            <person name="Kavagutti S V."/>
        </authorList>
    </citation>
    <scope>NUCLEOTIDE SEQUENCE</scope>
</reference>
<protein>
    <submittedName>
        <fullName evidence="2">Helix-turn-helix domain containing protein</fullName>
    </submittedName>
</protein>
<sequence>MKNPDDYPMLLSRSSAERLTGIDVRELDKLRKSGILRCYTTLGGQYRFHKASLLQYIELKSNPQCSHETLEKTN</sequence>
<proteinExistence type="predicted"/>
<dbReference type="Pfam" id="PF12728">
    <property type="entry name" value="HTH_17"/>
    <property type="match status" value="1"/>
</dbReference>
<organism evidence="2">
    <name type="scientific">uncultured Caudovirales phage</name>
    <dbReference type="NCBI Taxonomy" id="2100421"/>
    <lineage>
        <taxon>Viruses</taxon>
        <taxon>Duplodnaviria</taxon>
        <taxon>Heunggongvirae</taxon>
        <taxon>Uroviricota</taxon>
        <taxon>Caudoviricetes</taxon>
        <taxon>Peduoviridae</taxon>
        <taxon>Maltschvirus</taxon>
        <taxon>Maltschvirus maltsch</taxon>
    </lineage>
</organism>
<gene>
    <name evidence="2" type="ORF">UFOVP340_49</name>
</gene>
<accession>A0A6J5M379</accession>